<dbReference type="Proteomes" id="UP000315525">
    <property type="component" value="Unassembled WGS sequence"/>
</dbReference>
<organism evidence="1 2">
    <name type="scientific">candidate division TA06 bacterium</name>
    <dbReference type="NCBI Taxonomy" id="2250710"/>
    <lineage>
        <taxon>Bacteria</taxon>
        <taxon>Bacteria division TA06</taxon>
    </lineage>
</organism>
<proteinExistence type="predicted"/>
<sequence length="260" mass="29622">MKDWNGKDVATAKSKGGVLVLAHPLDNLISTGCLPWPPPEVVQKLYQSRQVRAFGEDQLKIFRRFGLGYYSDLQSIHSEDAITWSVFGTVARAERSERENWLADLFQLLRLPEASPDHADIFLWRRIPHPDTLVPGGPEIDVGIITSNALVLGEAKWKSRVNATQGREKDKDQIQLRVEFLQKYGHRLFPRIPLHAVVGVSLLPDAFAKTVPEGVTFRSVTWESICSLPSHPHAAELQRYFEWKRRLMMPKHNRIESGEK</sequence>
<accession>A0A523UQM3</accession>
<protein>
    <submittedName>
        <fullName evidence="1">Uncharacterized protein</fullName>
    </submittedName>
</protein>
<reference evidence="1 2" key="1">
    <citation type="submission" date="2019-03" db="EMBL/GenBank/DDBJ databases">
        <title>Metabolic potential of uncultured bacteria and archaea associated with petroleum seepage in deep-sea sediments.</title>
        <authorList>
            <person name="Dong X."/>
            <person name="Hubert C."/>
        </authorList>
    </citation>
    <scope>NUCLEOTIDE SEQUENCE [LARGE SCALE GENOMIC DNA]</scope>
    <source>
        <strain evidence="1">E44_bin18</strain>
    </source>
</reference>
<name>A0A523UQM3_UNCT6</name>
<comment type="caution">
    <text evidence="1">The sequence shown here is derived from an EMBL/GenBank/DDBJ whole genome shotgun (WGS) entry which is preliminary data.</text>
</comment>
<gene>
    <name evidence="1" type="ORF">E3J62_09505</name>
</gene>
<evidence type="ECO:0000313" key="1">
    <source>
        <dbReference type="EMBL" id="TET44765.1"/>
    </source>
</evidence>
<evidence type="ECO:0000313" key="2">
    <source>
        <dbReference type="Proteomes" id="UP000315525"/>
    </source>
</evidence>
<dbReference type="AlphaFoldDB" id="A0A523UQM3"/>
<dbReference type="EMBL" id="SOJN01000110">
    <property type="protein sequence ID" value="TET44765.1"/>
    <property type="molecule type" value="Genomic_DNA"/>
</dbReference>